<dbReference type="PANTHER" id="PTHR23167:SF54">
    <property type="entry name" value="[F-ACTIN]-MONOOXYGENASE MICAL"/>
    <property type="match status" value="1"/>
</dbReference>
<reference evidence="2" key="1">
    <citation type="submission" date="2020-11" db="EMBL/GenBank/DDBJ databases">
        <authorList>
            <person name="Tran Van P."/>
        </authorList>
    </citation>
    <scope>NUCLEOTIDE SEQUENCE</scope>
</reference>
<dbReference type="PRINTS" id="PR01217">
    <property type="entry name" value="PRICHEXTENSN"/>
</dbReference>
<feature type="region of interest" description="Disordered" evidence="1">
    <location>
        <begin position="714"/>
        <end position="733"/>
    </location>
</feature>
<feature type="compositionally biased region" description="Pro residues" evidence="1">
    <location>
        <begin position="424"/>
        <end position="441"/>
    </location>
</feature>
<feature type="compositionally biased region" description="Pro residues" evidence="1">
    <location>
        <begin position="572"/>
        <end position="589"/>
    </location>
</feature>
<feature type="compositionally biased region" description="Pro residues" evidence="1">
    <location>
        <begin position="646"/>
        <end position="664"/>
    </location>
</feature>
<feature type="compositionally biased region" description="Basic and acidic residues" evidence="1">
    <location>
        <begin position="850"/>
        <end position="861"/>
    </location>
</feature>
<dbReference type="OrthoDB" id="6382801at2759"/>
<sequence>PPSPRRPPGDGSSTSSSAVSLSRSTSLRSDRKEAGRRSKSPYTVSSTSPSKRRGGAVPKATIDNFDDLLALDTTRDIEALSKDFTVLADPNATSTPMEEEDFLLDEAAWAQEERGSPLMAPQEEGGGVKPWQTDRVTHVQEKIGGAKRSQEEEGGAKHTQEERGGAKGEGVVSAIPVLVTPAALEESESIGYMDSVSDSQSPSPRLEQKQPMAEQEAESSEEEEPMEEKQEKEQPMAEEDAVTAEEKEAMEEKEEKQQPTEQEAESSEEEEMKMATAVPVSLTSSTEEESADERQRMTTPEVEVEVEGRSPSPSTTPEVPPLPQTEAPPPRPPSPCPSPTPPPSRSPEVQFRPGHTPPPSRRILFPPSPVDLNGPSPTNQSDRDSFMGLDSSLSPPTTGASSSEKPQHPRGDSFVHLDDSWSPTCPPVQSEPPPVPPPPEEPSGFSKQSPFGGIRDSISLRKGNIRKSSTPPPDSPPPVPPPPPESPRQPVLSTEVERERSRAINQSRERERDLVREMVLGKIKERQTSRRRASGGAPIERLPLSIATPPVDTNRAPRSPVSTSPTPRARSEPPPKSPTFTLPPEPSPAPEEQFFTPSTSLAPPPAQRQRPLSLADPQARHYTPPHTFGMQLGSPKRGRSRALFTTPPPPAPPATPADPTPPDATPVETAPVEPTPSDPKEWLEKQRQKKTSAPPAVSPATPSRRIQELRARLLASGSSTQFTSMSDNEDEAKVGERLSQLTGLPMLRGTWDSLGSRNISENQLGSLRELMEDPVKSASSRMEAINRLSVFSGRREPVPPAAPGPAVSHAPAGPDAAGRGARGAAERQPKKSKDKERRKSIIQMVQGLFHRSEKDKEKKEATSPLPPLTGGGAPKHQSPPPAKEAKIKSPKLKDRASPFRLKAKGKNKDRPSADQQPTPSPPGVPVETPPTPAADTISPHSEGSGGKDASVSSLRRSERALKRAARQAEQKRLRVAQEIQRQLEELEVKQKEVEARGVEVEKQLRGEGQGKAEELVLAKDDGELMQEWFALVHEKTQLVRYEQELLVRAKELELEDRHARLQQELRDRMATDDSFKDTRDIQEERDILNEILGIVEQRDALVAMMESDRLRYGAHLRRAGYRRASASYLSLVMAEEEAPDPPEAPPDEGPPEGFGWGPLLVLILLCGCLTAWVMSCPTPQGVGTVQLMQEKEDRDMEAAILAKGMKMAASCGNVARESVA</sequence>
<feature type="compositionally biased region" description="Polar residues" evidence="1">
    <location>
        <begin position="391"/>
        <end position="404"/>
    </location>
</feature>
<evidence type="ECO:0000256" key="1">
    <source>
        <dbReference type="SAM" id="MobiDB-lite"/>
    </source>
</evidence>
<feature type="compositionally biased region" description="Basic and acidic residues" evidence="1">
    <location>
        <begin position="148"/>
        <end position="166"/>
    </location>
</feature>
<name>A0A7R8WEL7_9CRUS</name>
<dbReference type="SMART" id="SM01203">
    <property type="entry name" value="DUF3585"/>
    <property type="match status" value="1"/>
</dbReference>
<feature type="compositionally biased region" description="Basic and acidic residues" evidence="1">
    <location>
        <begin position="405"/>
        <end position="419"/>
    </location>
</feature>
<protein>
    <submittedName>
        <fullName evidence="2">Uncharacterized protein</fullName>
    </submittedName>
</protein>
<dbReference type="AlphaFoldDB" id="A0A7R8WEL7"/>
<organism evidence="2">
    <name type="scientific">Cyprideis torosa</name>
    <dbReference type="NCBI Taxonomy" id="163714"/>
    <lineage>
        <taxon>Eukaryota</taxon>
        <taxon>Metazoa</taxon>
        <taxon>Ecdysozoa</taxon>
        <taxon>Arthropoda</taxon>
        <taxon>Crustacea</taxon>
        <taxon>Oligostraca</taxon>
        <taxon>Ostracoda</taxon>
        <taxon>Podocopa</taxon>
        <taxon>Podocopida</taxon>
        <taxon>Cytherocopina</taxon>
        <taxon>Cytheroidea</taxon>
        <taxon>Cytherideidae</taxon>
        <taxon>Cyprideis</taxon>
    </lineage>
</organism>
<dbReference type="InterPro" id="IPR050540">
    <property type="entry name" value="F-actin_Monoox_Mical"/>
</dbReference>
<feature type="compositionally biased region" description="Acidic residues" evidence="1">
    <location>
        <begin position="262"/>
        <end position="271"/>
    </location>
</feature>
<feature type="region of interest" description="Disordered" evidence="1">
    <location>
        <begin position="141"/>
        <end position="172"/>
    </location>
</feature>
<feature type="compositionally biased region" description="Basic and acidic residues" evidence="1">
    <location>
        <begin position="955"/>
        <end position="972"/>
    </location>
</feature>
<feature type="compositionally biased region" description="Basic and acidic residues" evidence="1">
    <location>
        <begin position="824"/>
        <end position="839"/>
    </location>
</feature>
<feature type="compositionally biased region" description="Low complexity" evidence="1">
    <location>
        <begin position="691"/>
        <end position="703"/>
    </location>
</feature>
<feature type="compositionally biased region" description="Pro residues" evidence="1">
    <location>
        <begin position="918"/>
        <end position="932"/>
    </location>
</feature>
<feature type="compositionally biased region" description="Basic and acidic residues" evidence="1">
    <location>
        <begin position="883"/>
        <end position="897"/>
    </location>
</feature>
<feature type="compositionally biased region" description="Low complexity" evidence="1">
    <location>
        <begin position="9"/>
        <end position="27"/>
    </location>
</feature>
<feature type="compositionally biased region" description="Low complexity" evidence="1">
    <location>
        <begin position="804"/>
        <end position="823"/>
    </location>
</feature>
<dbReference type="PROSITE" id="PS51848">
    <property type="entry name" value="BMERB"/>
    <property type="match status" value="1"/>
</dbReference>
<feature type="compositionally biased region" description="Basic and acidic residues" evidence="1">
    <location>
        <begin position="495"/>
        <end position="516"/>
    </location>
</feature>
<feature type="region of interest" description="Disordered" evidence="1">
    <location>
        <begin position="1"/>
        <end position="63"/>
    </location>
</feature>
<feature type="compositionally biased region" description="Acidic residues" evidence="1">
    <location>
        <begin position="215"/>
        <end position="226"/>
    </location>
</feature>
<feature type="compositionally biased region" description="Acidic residues" evidence="1">
    <location>
        <begin position="236"/>
        <end position="252"/>
    </location>
</feature>
<evidence type="ECO:0000313" key="2">
    <source>
        <dbReference type="EMBL" id="CAD7230221.1"/>
    </source>
</evidence>
<dbReference type="EMBL" id="OB662544">
    <property type="protein sequence ID" value="CAD7230221.1"/>
    <property type="molecule type" value="Genomic_DNA"/>
</dbReference>
<accession>A0A7R8WEL7</accession>
<feature type="compositionally biased region" description="Low complexity" evidence="1">
    <location>
        <begin position="556"/>
        <end position="568"/>
    </location>
</feature>
<feature type="compositionally biased region" description="Pro residues" evidence="1">
    <location>
        <begin position="470"/>
        <end position="487"/>
    </location>
</feature>
<feature type="compositionally biased region" description="Pro residues" evidence="1">
    <location>
        <begin position="318"/>
        <end position="345"/>
    </location>
</feature>
<gene>
    <name evidence="2" type="ORF">CTOB1V02_LOCUS8083</name>
</gene>
<proteinExistence type="predicted"/>
<dbReference type="PANTHER" id="PTHR23167">
    <property type="entry name" value="CALPONIN HOMOLOGY DOMAIN-CONTAINING PROTEIN DDB_G0272472-RELATED"/>
    <property type="match status" value="1"/>
</dbReference>
<feature type="compositionally biased region" description="Polar residues" evidence="1">
    <location>
        <begin position="716"/>
        <end position="726"/>
    </location>
</feature>
<feature type="region of interest" description="Disordered" evidence="1">
    <location>
        <begin position="791"/>
        <end position="972"/>
    </location>
</feature>
<feature type="compositionally biased region" description="Polar residues" evidence="1">
    <location>
        <begin position="40"/>
        <end position="49"/>
    </location>
</feature>
<feature type="non-terminal residue" evidence="2">
    <location>
        <position position="1220"/>
    </location>
</feature>
<dbReference type="InterPro" id="IPR022735">
    <property type="entry name" value="bMERB_dom"/>
</dbReference>
<feature type="region of interest" description="Disordered" evidence="1">
    <location>
        <begin position="189"/>
        <end position="705"/>
    </location>
</feature>
<dbReference type="Pfam" id="PF12130">
    <property type="entry name" value="bMERB_dom"/>
    <property type="match status" value="1"/>
</dbReference>